<proteinExistence type="predicted"/>
<dbReference type="EMBL" id="QZEY01000035">
    <property type="protein sequence ID" value="RJL19746.1"/>
    <property type="molecule type" value="Genomic_DNA"/>
</dbReference>
<evidence type="ECO:0000313" key="2">
    <source>
        <dbReference type="Proteomes" id="UP000265768"/>
    </source>
</evidence>
<keyword evidence="2" id="KW-1185">Reference proteome</keyword>
<comment type="caution">
    <text evidence="1">The sequence shown here is derived from an EMBL/GenBank/DDBJ whole genome shotgun (WGS) entry which is preliminary data.</text>
</comment>
<name>A0A3A4A498_9ACTN</name>
<evidence type="ECO:0000313" key="1">
    <source>
        <dbReference type="EMBL" id="RJL19746.1"/>
    </source>
</evidence>
<accession>A0A3A4A498</accession>
<dbReference type="RefSeq" id="WP_119931891.1">
    <property type="nucleotide sequence ID" value="NZ_QZEY01000035.1"/>
</dbReference>
<dbReference type="Proteomes" id="UP000265768">
    <property type="component" value="Unassembled WGS sequence"/>
</dbReference>
<protein>
    <submittedName>
        <fullName evidence="1">Uncharacterized protein</fullName>
    </submittedName>
</protein>
<sequence length="117" mass="12793">MTDAHAISDEPRRLVPLDEQPMIQRRAESWIRHLGGHPSEKLLARAHLLVLAELAVPGHLATVSGAVEALTRIRNCSDGPDGLKPYAKPFEDLAAALHEVQRQRDRLIAAISGQDPA</sequence>
<gene>
    <name evidence="1" type="ORF">D5H75_40175</name>
</gene>
<organism evidence="1 2">
    <name type="scientific">Bailinhaonella thermotolerans</name>
    <dbReference type="NCBI Taxonomy" id="1070861"/>
    <lineage>
        <taxon>Bacteria</taxon>
        <taxon>Bacillati</taxon>
        <taxon>Actinomycetota</taxon>
        <taxon>Actinomycetes</taxon>
        <taxon>Streptosporangiales</taxon>
        <taxon>Streptosporangiaceae</taxon>
        <taxon>Bailinhaonella</taxon>
    </lineage>
</organism>
<dbReference type="AlphaFoldDB" id="A0A3A4A498"/>
<reference evidence="1 2" key="1">
    <citation type="submission" date="2018-09" db="EMBL/GenBank/DDBJ databases">
        <title>YIM 75507 draft genome.</title>
        <authorList>
            <person name="Tang S."/>
            <person name="Feng Y."/>
        </authorList>
    </citation>
    <scope>NUCLEOTIDE SEQUENCE [LARGE SCALE GENOMIC DNA]</scope>
    <source>
        <strain evidence="1 2">YIM 75507</strain>
    </source>
</reference>